<protein>
    <submittedName>
        <fullName evidence="3">Differentially expressed in FDCP 6-like</fullName>
    </submittedName>
</protein>
<feature type="compositionally biased region" description="Basic and acidic residues" evidence="1">
    <location>
        <begin position="699"/>
        <end position="711"/>
    </location>
</feature>
<dbReference type="GO" id="GO:0005737">
    <property type="term" value="C:cytoplasm"/>
    <property type="evidence" value="ECO:0007669"/>
    <property type="project" value="TreeGrafter"/>
</dbReference>
<dbReference type="OrthoDB" id="8434295at2759"/>
<name>A0A210Q6F2_MIZYE</name>
<dbReference type="AlphaFoldDB" id="A0A210Q6F2"/>
<gene>
    <name evidence="3" type="ORF">KP79_PYT15850</name>
</gene>
<feature type="compositionally biased region" description="Basic and acidic residues" evidence="1">
    <location>
        <begin position="737"/>
        <end position="754"/>
    </location>
</feature>
<dbReference type="PANTHER" id="PTHR14383:SF5">
    <property type="entry name" value="RUN DOMAIN-CONTAINING PROTEIN"/>
    <property type="match status" value="1"/>
</dbReference>
<dbReference type="STRING" id="6573.A0A210Q6F2"/>
<dbReference type="Gene3D" id="2.30.29.30">
    <property type="entry name" value="Pleckstrin-homology domain (PH domain)/Phosphotyrosine-binding domain (PTB)"/>
    <property type="match status" value="1"/>
</dbReference>
<evidence type="ECO:0000259" key="2">
    <source>
        <dbReference type="PROSITE" id="PS50003"/>
    </source>
</evidence>
<dbReference type="Pfam" id="PF00169">
    <property type="entry name" value="PH"/>
    <property type="match status" value="1"/>
</dbReference>
<dbReference type="InterPro" id="IPR001849">
    <property type="entry name" value="PH_domain"/>
</dbReference>
<organism evidence="3 4">
    <name type="scientific">Mizuhopecten yessoensis</name>
    <name type="common">Japanese scallop</name>
    <name type="synonym">Patinopecten yessoensis</name>
    <dbReference type="NCBI Taxonomy" id="6573"/>
    <lineage>
        <taxon>Eukaryota</taxon>
        <taxon>Metazoa</taxon>
        <taxon>Spiralia</taxon>
        <taxon>Lophotrochozoa</taxon>
        <taxon>Mollusca</taxon>
        <taxon>Bivalvia</taxon>
        <taxon>Autobranchia</taxon>
        <taxon>Pteriomorphia</taxon>
        <taxon>Pectinida</taxon>
        <taxon>Pectinoidea</taxon>
        <taxon>Pectinidae</taxon>
        <taxon>Mizuhopecten</taxon>
    </lineage>
</organism>
<feature type="region of interest" description="Disordered" evidence="1">
    <location>
        <begin position="32"/>
        <end position="51"/>
    </location>
</feature>
<dbReference type="InterPro" id="IPR057836">
    <property type="entry name" value="EF-hand_SWAP70_N"/>
</dbReference>
<evidence type="ECO:0000313" key="3">
    <source>
        <dbReference type="EMBL" id="OWF44318.1"/>
    </source>
</evidence>
<sequence length="754" mass="88116">MATRKETDHSCRLARRPGSQMTEDIEQIMPVLGRPSKRSSGGKHPRQTMERLREDTRKSVWYVFDTLSNISTGKVMKSQLKVLTSTIGLVLSMDKAEEILSKENSTNDLSYLEFIKILEEELFSKVDNATLEKLNLTDNDLEEVHRNCWVLYFKVKKEPKGSMENLKALPEEACYKLWRVYNFLSEEDESGMPLLPVKIHVDEAKHVIETFVGSTGQVTLLAKIDDAIHSYSLQDGMSFQTFETMIVNRFTSDLTDLAIKQATKELFQQYISDTIIKGMLCKRGYQVKNWKDRWMVLNTRQLTYYTASDERERKGDVQLDQDCKVEVIPDAGVKSGSRQNRFVLKTPAKPYEMSAHDIKTRNDWMTALQKAIDKCSNENYHFHRIEAKERQKVRREGRRQKEEEERRRREEEESLQKMKDLLKTKQEEEEQQRLLHLAELEKSRLKLEEEERQSLQHVKELETARLNQLDLEARLHAEEALRKQEQQRLRELEEIKKQLERLLEEERQAKRDEEIVRALQARLLDEEMEKREELETLRREQEQLLKQEISRREGLEEHQNEQARKLQEAAETLQKLEAQRRAAEQDLTEASVKLQEAEKERVKLQHKVTLWKTPTVGLARPIPPRVGNLTTHRGRGAFCEDDFRKLNKDEKSIDETGSDVKEEEKTDTSTDITKDTSDLLTPTEINEKTEPTTEVDIEQDNKNDEKSKPEQESVTSEAIKETEQAENKATDSPIATEKCEDLKSEFVESTIDHQ</sequence>
<dbReference type="Pfam" id="PF25530">
    <property type="entry name" value="EF-hand_SWAP70_N"/>
    <property type="match status" value="1"/>
</dbReference>
<feature type="domain" description="PH" evidence="2">
    <location>
        <begin position="273"/>
        <end position="373"/>
    </location>
</feature>
<feature type="compositionally biased region" description="Basic residues" evidence="1">
    <location>
        <begin position="35"/>
        <end position="46"/>
    </location>
</feature>
<dbReference type="SMART" id="SM00233">
    <property type="entry name" value="PH"/>
    <property type="match status" value="1"/>
</dbReference>
<feature type="compositionally biased region" description="Basic and acidic residues" evidence="1">
    <location>
        <begin position="399"/>
        <end position="415"/>
    </location>
</feature>
<accession>A0A210Q6F2</accession>
<reference evidence="3 4" key="1">
    <citation type="journal article" date="2017" name="Nat. Ecol. Evol.">
        <title>Scallop genome provides insights into evolution of bilaterian karyotype and development.</title>
        <authorList>
            <person name="Wang S."/>
            <person name="Zhang J."/>
            <person name="Jiao W."/>
            <person name="Li J."/>
            <person name="Xun X."/>
            <person name="Sun Y."/>
            <person name="Guo X."/>
            <person name="Huan P."/>
            <person name="Dong B."/>
            <person name="Zhang L."/>
            <person name="Hu X."/>
            <person name="Sun X."/>
            <person name="Wang J."/>
            <person name="Zhao C."/>
            <person name="Wang Y."/>
            <person name="Wang D."/>
            <person name="Huang X."/>
            <person name="Wang R."/>
            <person name="Lv J."/>
            <person name="Li Y."/>
            <person name="Zhang Z."/>
            <person name="Liu B."/>
            <person name="Lu W."/>
            <person name="Hui Y."/>
            <person name="Liang J."/>
            <person name="Zhou Z."/>
            <person name="Hou R."/>
            <person name="Li X."/>
            <person name="Liu Y."/>
            <person name="Li H."/>
            <person name="Ning X."/>
            <person name="Lin Y."/>
            <person name="Zhao L."/>
            <person name="Xing Q."/>
            <person name="Dou J."/>
            <person name="Li Y."/>
            <person name="Mao J."/>
            <person name="Guo H."/>
            <person name="Dou H."/>
            <person name="Li T."/>
            <person name="Mu C."/>
            <person name="Jiang W."/>
            <person name="Fu Q."/>
            <person name="Fu X."/>
            <person name="Miao Y."/>
            <person name="Liu J."/>
            <person name="Yu Q."/>
            <person name="Li R."/>
            <person name="Liao H."/>
            <person name="Li X."/>
            <person name="Kong Y."/>
            <person name="Jiang Z."/>
            <person name="Chourrout D."/>
            <person name="Li R."/>
            <person name="Bao Z."/>
        </authorList>
    </citation>
    <scope>NUCLEOTIDE SEQUENCE [LARGE SCALE GENOMIC DNA]</scope>
    <source>
        <strain evidence="3 4">PY_sf001</strain>
    </source>
</reference>
<evidence type="ECO:0000313" key="4">
    <source>
        <dbReference type="Proteomes" id="UP000242188"/>
    </source>
</evidence>
<dbReference type="InterPro" id="IPR011993">
    <property type="entry name" value="PH-like_dom_sf"/>
</dbReference>
<dbReference type="PROSITE" id="PS50003">
    <property type="entry name" value="PH_DOMAIN"/>
    <property type="match status" value="1"/>
</dbReference>
<feature type="region of interest" description="Disordered" evidence="1">
    <location>
        <begin position="617"/>
        <end position="754"/>
    </location>
</feature>
<comment type="caution">
    <text evidence="3">The sequence shown here is derived from an EMBL/GenBank/DDBJ whole genome shotgun (WGS) entry which is preliminary data.</text>
</comment>
<dbReference type="EMBL" id="NEDP02004827">
    <property type="protein sequence ID" value="OWF44318.1"/>
    <property type="molecule type" value="Genomic_DNA"/>
</dbReference>
<dbReference type="SUPFAM" id="SSF50729">
    <property type="entry name" value="PH domain-like"/>
    <property type="match status" value="1"/>
</dbReference>
<dbReference type="Proteomes" id="UP000242188">
    <property type="component" value="Unassembled WGS sequence"/>
</dbReference>
<keyword evidence="4" id="KW-1185">Reference proteome</keyword>
<dbReference type="GO" id="GO:0005634">
    <property type="term" value="C:nucleus"/>
    <property type="evidence" value="ECO:0007669"/>
    <property type="project" value="TreeGrafter"/>
</dbReference>
<feature type="region of interest" description="Disordered" evidence="1">
    <location>
        <begin position="389"/>
        <end position="415"/>
    </location>
</feature>
<feature type="compositionally biased region" description="Basic and acidic residues" evidence="1">
    <location>
        <begin position="718"/>
        <end position="729"/>
    </location>
</feature>
<dbReference type="FunFam" id="2.30.29.30:FF:000286">
    <property type="entry name" value="PH-protein kinase domain containing protein"/>
    <property type="match status" value="1"/>
</dbReference>
<dbReference type="PANTHER" id="PTHR14383">
    <property type="entry name" value="SWAP-70 RECOMBINASE"/>
    <property type="match status" value="1"/>
</dbReference>
<evidence type="ECO:0000256" key="1">
    <source>
        <dbReference type="SAM" id="MobiDB-lite"/>
    </source>
</evidence>
<feature type="compositionally biased region" description="Basic and acidic residues" evidence="1">
    <location>
        <begin position="641"/>
        <end position="677"/>
    </location>
</feature>
<proteinExistence type="predicted"/>